<sequence>MEWIVRILRQRKVVYSLFLGAALLGVLAWVSMPREEDPPLSYRAGMIQAVFPGADAESVERLVVIPLERRLSQVKEVKRIKVTARRGSALFLIHLHDEVMDSTAAWDEVRRAMEKARPDLPSEVTGLVLDDRMMDYESIVVAIGGTSDLLELRNGAIALEKELLRLPSVSRVLRIADPGEQITVAYDDSTAERMGLSPRNLRQALSMQNRTMPGGSLVMGEKSAALQAHTEFKSIGEIEDTPVRLPSGETVPLKTIAKVIHGPSEPARDRMRYMGNPAVGLGIVPVTPVNSIEFGKDVRKILERMREKLSPLEIEEVSFQPHYVDLRLKGLSNSLLMSMVLVGGILCFSVGFRMGMVVSSVIPLIVLSSLGFYALCGGVLNQISIAAFVIALGMLVDNAIVMAESVEVRMKNGSGGMDAAVDSVRELGSPLLAATGTTVAAFLPLWMAHGQAAEFLRAIPQVVTLTLFLSLLAAMIVTPTLAALAFRKSRGNTADYGGRFNLGRAIGAFSSKHAVLILLMSLSLLLVVGGYGKHVRKNFFPGADRNVVMVDLFLPEGADIHAIDGIVGKVERHLKNEVPSVSRVASFIGRGAPRFYANIVPAPRNPHRAQMILFTTSQSQNHSVVGEIRSYLGEEIPQVNSVVQELVLGTPVDAPVEIRLYGNSLKDLRFGAERVMEAMKRIPGMVDLRHTLGNGNPSLEFEVSSGAAFRYGLYRDQVAQVLSGRTLGLPAGEYRQEEEPVPIVLRSEKGVFFGADRISSVLMDSSTGVPLQTVAPTEIAWHPSAISRRNRERYVAVQSNLEDGYVYSDVMTRLLPILSETDLPEGVRFEIGGEAEASGEAQGSFSLAAPFGLIVLVGILLAGFRSFRKVGMVLATIPLASLGVIPGLLLSGEPFGLMSLLGVIALAGIVVNNAIVLLDVVELRRKKGLSVHEALTKAVEERIRPILLTSGTTAAGLFPLAFSSSNLWPPMAWAMISGLCASTALTLFVIPAMYRVLYPEKSVFARLLGLIRVLVGTKTVRNDQI</sequence>
<keyword evidence="1" id="KW-0812">Transmembrane</keyword>
<feature type="transmembrane region" description="Helical" evidence="1">
    <location>
        <begin position="895"/>
        <end position="921"/>
    </location>
</feature>
<dbReference type="RefSeq" id="WP_236099032.1">
    <property type="nucleotide sequence ID" value="NZ_JAKGUD010000004.1"/>
</dbReference>
<name>A0ABS9ER23_9BACT</name>
<feature type="transmembrane region" description="Helical" evidence="1">
    <location>
        <begin position="361"/>
        <end position="380"/>
    </location>
</feature>
<dbReference type="Pfam" id="PF00873">
    <property type="entry name" value="ACR_tran"/>
    <property type="match status" value="1"/>
</dbReference>
<comment type="caution">
    <text evidence="2">The sequence shown here is derived from an EMBL/GenBank/DDBJ whole genome shotgun (WGS) entry which is preliminary data.</text>
</comment>
<feature type="transmembrane region" description="Helical" evidence="1">
    <location>
        <begin position="12"/>
        <end position="32"/>
    </location>
</feature>
<dbReference type="Gene3D" id="3.30.70.1430">
    <property type="entry name" value="Multidrug efflux transporter AcrB pore domain"/>
    <property type="match status" value="2"/>
</dbReference>
<dbReference type="PRINTS" id="PR00702">
    <property type="entry name" value="ACRIFLAVINRP"/>
</dbReference>
<protein>
    <submittedName>
        <fullName evidence="2">Efflux RND transporter permease subunit</fullName>
    </submittedName>
</protein>
<evidence type="ECO:0000256" key="1">
    <source>
        <dbReference type="SAM" id="Phobius"/>
    </source>
</evidence>
<feature type="transmembrane region" description="Helical" evidence="1">
    <location>
        <begin position="514"/>
        <end position="532"/>
    </location>
</feature>
<evidence type="ECO:0000313" key="3">
    <source>
        <dbReference type="Proteomes" id="UP001200430"/>
    </source>
</evidence>
<feature type="transmembrane region" description="Helical" evidence="1">
    <location>
        <begin position="942"/>
        <end position="962"/>
    </location>
</feature>
<evidence type="ECO:0000313" key="2">
    <source>
        <dbReference type="EMBL" id="MCF4142278.1"/>
    </source>
</evidence>
<dbReference type="SUPFAM" id="SSF82866">
    <property type="entry name" value="Multidrug efflux transporter AcrB transmembrane domain"/>
    <property type="match status" value="2"/>
</dbReference>
<dbReference type="EMBL" id="JAKGUD010000004">
    <property type="protein sequence ID" value="MCF4142278.1"/>
    <property type="molecule type" value="Genomic_DNA"/>
</dbReference>
<dbReference type="Gene3D" id="3.30.2090.10">
    <property type="entry name" value="Multidrug efflux transporter AcrB TolC docking domain, DN and DC subdomains"/>
    <property type="match status" value="2"/>
</dbReference>
<dbReference type="SUPFAM" id="SSF82714">
    <property type="entry name" value="Multidrug efflux transporter AcrB TolC docking domain, DN and DC subdomains"/>
    <property type="match status" value="2"/>
</dbReference>
<keyword evidence="3" id="KW-1185">Reference proteome</keyword>
<feature type="transmembrane region" description="Helical" evidence="1">
    <location>
        <begin position="845"/>
        <end position="864"/>
    </location>
</feature>
<dbReference type="Proteomes" id="UP001200430">
    <property type="component" value="Unassembled WGS sequence"/>
</dbReference>
<dbReference type="Gene3D" id="3.30.70.1320">
    <property type="entry name" value="Multidrug efflux transporter AcrB pore domain like"/>
    <property type="match status" value="1"/>
</dbReference>
<feature type="transmembrane region" description="Helical" evidence="1">
    <location>
        <begin position="386"/>
        <end position="406"/>
    </location>
</feature>
<keyword evidence="1" id="KW-0472">Membrane</keyword>
<dbReference type="InterPro" id="IPR027463">
    <property type="entry name" value="AcrB_DN_DC_subdom"/>
</dbReference>
<dbReference type="PANTHER" id="PTHR32063:SF18">
    <property type="entry name" value="CATION EFFLUX SYSTEM PROTEIN"/>
    <property type="match status" value="1"/>
</dbReference>
<organism evidence="2 3">
    <name type="scientific">Dethiosulfovibrio marinus</name>
    <dbReference type="NCBI Taxonomy" id="133532"/>
    <lineage>
        <taxon>Bacteria</taxon>
        <taxon>Thermotogati</taxon>
        <taxon>Synergistota</taxon>
        <taxon>Synergistia</taxon>
        <taxon>Synergistales</taxon>
        <taxon>Dethiosulfovibrionaceae</taxon>
        <taxon>Dethiosulfovibrio</taxon>
    </lineage>
</organism>
<dbReference type="PANTHER" id="PTHR32063">
    <property type="match status" value="1"/>
</dbReference>
<feature type="transmembrane region" description="Helical" evidence="1">
    <location>
        <begin position="467"/>
        <end position="486"/>
    </location>
</feature>
<keyword evidence="1" id="KW-1133">Transmembrane helix</keyword>
<feature type="transmembrane region" description="Helical" evidence="1">
    <location>
        <begin position="427"/>
        <end position="447"/>
    </location>
</feature>
<feature type="transmembrane region" description="Helical" evidence="1">
    <location>
        <begin position="871"/>
        <end position="889"/>
    </location>
</feature>
<dbReference type="InterPro" id="IPR001036">
    <property type="entry name" value="Acrflvin-R"/>
</dbReference>
<feature type="transmembrane region" description="Helical" evidence="1">
    <location>
        <begin position="974"/>
        <end position="997"/>
    </location>
</feature>
<dbReference type="Gene3D" id="3.30.70.1440">
    <property type="entry name" value="Multidrug efflux transporter AcrB pore domain"/>
    <property type="match status" value="1"/>
</dbReference>
<accession>A0ABS9ER23</accession>
<proteinExistence type="predicted"/>
<reference evidence="2 3" key="1">
    <citation type="submission" date="2022-01" db="EMBL/GenBank/DDBJ databases">
        <title>Dethiosulfovibrio faecalis sp. nov., a novel proteolytic, non-sulfur-reducing bacterium isolated from a marine aquaculture solid waste bioreactor.</title>
        <authorList>
            <person name="Grabowski S."/>
            <person name="Apolinario E."/>
            <person name="Schneider N."/>
            <person name="Marshall C.W."/>
            <person name="Sowers K.R."/>
        </authorList>
    </citation>
    <scope>NUCLEOTIDE SEQUENCE [LARGE SCALE GENOMIC DNA]</scope>
    <source>
        <strain evidence="2 3">DSM 12537</strain>
    </source>
</reference>
<dbReference type="Gene3D" id="1.20.1640.10">
    <property type="entry name" value="Multidrug efflux transporter AcrB transmembrane domain"/>
    <property type="match status" value="2"/>
</dbReference>
<dbReference type="SUPFAM" id="SSF82693">
    <property type="entry name" value="Multidrug efflux transporter AcrB pore domain, PN1, PN2, PC1 and PC2 subdomains"/>
    <property type="match status" value="2"/>
</dbReference>
<feature type="transmembrane region" description="Helical" evidence="1">
    <location>
        <begin position="335"/>
        <end position="354"/>
    </location>
</feature>
<gene>
    <name evidence="2" type="ORF">L2W38_05580</name>
</gene>